<evidence type="ECO:0000313" key="2">
    <source>
        <dbReference type="EMBL" id="MDP5134548.1"/>
    </source>
</evidence>
<reference evidence="2 3" key="1">
    <citation type="submission" date="2022-11" db="EMBL/GenBank/DDBJ databases">
        <title>Viruses from the air-sea interface of a natural surface slick.</title>
        <authorList>
            <person name="Rahlff J."/>
            <person name="Holmfeldt K."/>
        </authorList>
    </citation>
    <scope>NUCLEOTIDE SEQUENCE [LARGE SCALE GENOMIC DNA]</scope>
    <source>
        <strain evidence="2 3">SMS4</strain>
    </source>
</reference>
<proteinExistence type="predicted"/>
<name>A0ABT9HTU8_9GAMM</name>
<keyword evidence="3" id="KW-1185">Reference proteome</keyword>
<feature type="non-terminal residue" evidence="2">
    <location>
        <position position="73"/>
    </location>
</feature>
<gene>
    <name evidence="2" type="ORF">ORJ04_01120</name>
</gene>
<dbReference type="EMBL" id="JAPJDZ010000002">
    <property type="protein sequence ID" value="MDP5134548.1"/>
    <property type="molecule type" value="Genomic_DNA"/>
</dbReference>
<evidence type="ECO:0000313" key="3">
    <source>
        <dbReference type="Proteomes" id="UP001231109"/>
    </source>
</evidence>
<sequence>MPRFKPLNYQQNAMVVINYLDQLQAGTFEHAIHHLIDSKLDLSVFYPKYQNDATGRPAYDPAALLKIILFAYS</sequence>
<feature type="domain" description="Transposase InsH N-terminal" evidence="1">
    <location>
        <begin position="20"/>
        <end position="72"/>
    </location>
</feature>
<evidence type="ECO:0000259" key="1">
    <source>
        <dbReference type="Pfam" id="PF05598"/>
    </source>
</evidence>
<comment type="caution">
    <text evidence="2">The sequence shown here is derived from an EMBL/GenBank/DDBJ whole genome shotgun (WGS) entry which is preliminary data.</text>
</comment>
<protein>
    <submittedName>
        <fullName evidence="2">IS1182 family transposase</fullName>
    </submittedName>
</protein>
<dbReference type="InterPro" id="IPR008490">
    <property type="entry name" value="Transposase_InsH_N"/>
</dbReference>
<organism evidence="2 3">
    <name type="scientific">Rheinheimera baltica</name>
    <dbReference type="NCBI Taxonomy" id="67576"/>
    <lineage>
        <taxon>Bacteria</taxon>
        <taxon>Pseudomonadati</taxon>
        <taxon>Pseudomonadota</taxon>
        <taxon>Gammaproteobacteria</taxon>
        <taxon>Chromatiales</taxon>
        <taxon>Chromatiaceae</taxon>
        <taxon>Rheinheimera</taxon>
    </lineage>
</organism>
<dbReference type="Proteomes" id="UP001231109">
    <property type="component" value="Unassembled WGS sequence"/>
</dbReference>
<accession>A0ABT9HTU8</accession>
<dbReference type="Pfam" id="PF05598">
    <property type="entry name" value="DUF772"/>
    <property type="match status" value="1"/>
</dbReference>